<dbReference type="PROSITE" id="PS52001">
    <property type="entry name" value="AD"/>
    <property type="match status" value="1"/>
</dbReference>
<comment type="caution">
    <text evidence="2">The sequence shown here is derived from an EMBL/GenBank/DDBJ whole genome shotgun (WGS) entry which is preliminary data.</text>
</comment>
<dbReference type="PANTHER" id="PTHR14710">
    <property type="entry name" value="GEM-ASSOCIATED PROTEIN 6"/>
    <property type="match status" value="1"/>
</dbReference>
<proteinExistence type="predicted"/>
<dbReference type="GO" id="GO:0000387">
    <property type="term" value="P:spliceosomal snRNP assembly"/>
    <property type="evidence" value="ECO:0007669"/>
    <property type="project" value="TreeGrafter"/>
</dbReference>
<accession>A0A9N9C0R3</accession>
<name>A0A9N9C0R3_9GLOM</name>
<dbReference type="Gene3D" id="2.30.30.100">
    <property type="match status" value="1"/>
</dbReference>
<sequence>MSTQISIPPPYFGNLTYIKIYNELLGTLVTVKLSTGKTLEGYLYNVDPVTFTIILLQAENFDTDSPLSGYKVLVVMSHAVAEFKVNDEVEAIPRHLLDSIVAKKVEDYSIDSEKMRQRKERLISLFTSATNDSTIHIMDCAHIAPPYVDSSVECENEIVLKRVKDMMTQLPALE</sequence>
<dbReference type="Proteomes" id="UP000789342">
    <property type="component" value="Unassembled WGS sequence"/>
</dbReference>
<dbReference type="Pfam" id="PF06372">
    <property type="entry name" value="Gemin6"/>
    <property type="match status" value="1"/>
</dbReference>
<dbReference type="OrthoDB" id="77463at2759"/>
<gene>
    <name evidence="2" type="ORF">AMORRO_LOCUS7065</name>
</gene>
<dbReference type="GO" id="GO:0000245">
    <property type="term" value="P:spliceosomal complex assembly"/>
    <property type="evidence" value="ECO:0007669"/>
    <property type="project" value="InterPro"/>
</dbReference>
<dbReference type="GO" id="GO:0032797">
    <property type="term" value="C:SMN complex"/>
    <property type="evidence" value="ECO:0007669"/>
    <property type="project" value="TreeGrafter"/>
</dbReference>
<dbReference type="AlphaFoldDB" id="A0A9N9C0R3"/>
<feature type="domain" description="AD" evidence="1">
    <location>
        <begin position="78"/>
        <end position="174"/>
    </location>
</feature>
<reference evidence="2" key="1">
    <citation type="submission" date="2021-06" db="EMBL/GenBank/DDBJ databases">
        <authorList>
            <person name="Kallberg Y."/>
            <person name="Tangrot J."/>
            <person name="Rosling A."/>
        </authorList>
    </citation>
    <scope>NUCLEOTIDE SEQUENCE</scope>
    <source>
        <strain evidence="2">CL551</strain>
    </source>
</reference>
<evidence type="ECO:0000259" key="1">
    <source>
        <dbReference type="PROSITE" id="PS52001"/>
    </source>
</evidence>
<dbReference type="GO" id="GO:0005634">
    <property type="term" value="C:nucleus"/>
    <property type="evidence" value="ECO:0007669"/>
    <property type="project" value="InterPro"/>
</dbReference>
<dbReference type="InterPro" id="IPR046857">
    <property type="entry name" value="Gemin6_Sm-like_dom"/>
</dbReference>
<dbReference type="InterPro" id="IPR009422">
    <property type="entry name" value="Gemin6"/>
</dbReference>
<dbReference type="PANTHER" id="PTHR14710:SF2">
    <property type="entry name" value="GEM-ASSOCIATED PROTEIN 6"/>
    <property type="match status" value="1"/>
</dbReference>
<dbReference type="InterPro" id="IPR047574">
    <property type="entry name" value="AD"/>
</dbReference>
<organism evidence="2 3">
    <name type="scientific">Acaulospora morrowiae</name>
    <dbReference type="NCBI Taxonomy" id="94023"/>
    <lineage>
        <taxon>Eukaryota</taxon>
        <taxon>Fungi</taxon>
        <taxon>Fungi incertae sedis</taxon>
        <taxon>Mucoromycota</taxon>
        <taxon>Glomeromycotina</taxon>
        <taxon>Glomeromycetes</taxon>
        <taxon>Diversisporales</taxon>
        <taxon>Acaulosporaceae</taxon>
        <taxon>Acaulospora</taxon>
    </lineage>
</organism>
<evidence type="ECO:0000313" key="3">
    <source>
        <dbReference type="Proteomes" id="UP000789342"/>
    </source>
</evidence>
<evidence type="ECO:0000313" key="2">
    <source>
        <dbReference type="EMBL" id="CAG8584603.1"/>
    </source>
</evidence>
<dbReference type="EMBL" id="CAJVPV010005089">
    <property type="protein sequence ID" value="CAG8584603.1"/>
    <property type="molecule type" value="Genomic_DNA"/>
</dbReference>
<keyword evidence="3" id="KW-1185">Reference proteome</keyword>
<protein>
    <submittedName>
        <fullName evidence="2">11678_t:CDS:1</fullName>
    </submittedName>
</protein>